<comment type="caution">
    <text evidence="1">The sequence shown here is derived from an EMBL/GenBank/DDBJ whole genome shotgun (WGS) entry which is preliminary data.</text>
</comment>
<evidence type="ECO:0000313" key="2">
    <source>
        <dbReference type="Proteomes" id="UP001056120"/>
    </source>
</evidence>
<proteinExistence type="predicted"/>
<name>A0ACB9E8E3_9ASTR</name>
<protein>
    <submittedName>
        <fullName evidence="1">Uncharacterized protein</fullName>
    </submittedName>
</protein>
<reference evidence="1 2" key="2">
    <citation type="journal article" date="2022" name="Mol. Ecol. Resour.">
        <title>The genomes of chicory, endive, great burdock and yacon provide insights into Asteraceae paleo-polyploidization history and plant inulin production.</title>
        <authorList>
            <person name="Fan W."/>
            <person name="Wang S."/>
            <person name="Wang H."/>
            <person name="Wang A."/>
            <person name="Jiang F."/>
            <person name="Liu H."/>
            <person name="Zhao H."/>
            <person name="Xu D."/>
            <person name="Zhang Y."/>
        </authorList>
    </citation>
    <scope>NUCLEOTIDE SEQUENCE [LARGE SCALE GENOMIC DNA]</scope>
    <source>
        <strain evidence="2">cv. Yunnan</strain>
        <tissue evidence="1">Leaves</tissue>
    </source>
</reference>
<evidence type="ECO:0000313" key="1">
    <source>
        <dbReference type="EMBL" id="KAI3755229.1"/>
    </source>
</evidence>
<organism evidence="1 2">
    <name type="scientific">Smallanthus sonchifolius</name>
    <dbReference type="NCBI Taxonomy" id="185202"/>
    <lineage>
        <taxon>Eukaryota</taxon>
        <taxon>Viridiplantae</taxon>
        <taxon>Streptophyta</taxon>
        <taxon>Embryophyta</taxon>
        <taxon>Tracheophyta</taxon>
        <taxon>Spermatophyta</taxon>
        <taxon>Magnoliopsida</taxon>
        <taxon>eudicotyledons</taxon>
        <taxon>Gunneridae</taxon>
        <taxon>Pentapetalae</taxon>
        <taxon>asterids</taxon>
        <taxon>campanulids</taxon>
        <taxon>Asterales</taxon>
        <taxon>Asteraceae</taxon>
        <taxon>Asteroideae</taxon>
        <taxon>Heliantheae alliance</taxon>
        <taxon>Millerieae</taxon>
        <taxon>Smallanthus</taxon>
    </lineage>
</organism>
<dbReference type="Proteomes" id="UP001056120">
    <property type="component" value="Linkage Group LG18"/>
</dbReference>
<reference evidence="2" key="1">
    <citation type="journal article" date="2022" name="Mol. Ecol. Resour.">
        <title>The genomes of chicory, endive, great burdock and yacon provide insights into Asteraceae palaeo-polyploidization history and plant inulin production.</title>
        <authorList>
            <person name="Fan W."/>
            <person name="Wang S."/>
            <person name="Wang H."/>
            <person name="Wang A."/>
            <person name="Jiang F."/>
            <person name="Liu H."/>
            <person name="Zhao H."/>
            <person name="Xu D."/>
            <person name="Zhang Y."/>
        </authorList>
    </citation>
    <scope>NUCLEOTIDE SEQUENCE [LARGE SCALE GENOMIC DNA]</scope>
    <source>
        <strain evidence="2">cv. Yunnan</strain>
    </source>
</reference>
<accession>A0ACB9E8E3</accession>
<dbReference type="EMBL" id="CM042035">
    <property type="protein sequence ID" value="KAI3755229.1"/>
    <property type="molecule type" value="Genomic_DNA"/>
</dbReference>
<sequence length="153" mass="17199">MRILLLLQVTSPYGNIIHHKENVTHDEFAFKSTESGLYLTCFLPDHSEESSQLSVELELRKLEEALEAVHDNLLYLKSREAKMRGVSETTNSRVAWGTVSHRWVFASWPRARNYGVVYRDAGGISLAIEAYEQCPDSGNAGQHFAAPMGAEVF</sequence>
<keyword evidence="2" id="KW-1185">Reference proteome</keyword>
<gene>
    <name evidence="1" type="ORF">L1987_55025</name>
</gene>